<dbReference type="InterPro" id="IPR010286">
    <property type="entry name" value="METTL16/RlmF"/>
</dbReference>
<dbReference type="Gene3D" id="3.40.50.150">
    <property type="entry name" value="Vaccinia Virus protein VP39"/>
    <property type="match status" value="1"/>
</dbReference>
<dbReference type="PANTHER" id="PTHR13393:SF0">
    <property type="entry name" value="RNA N6-ADENOSINE-METHYLTRANSFERASE METTL16"/>
    <property type="match status" value="1"/>
</dbReference>
<dbReference type="SUPFAM" id="SSF53335">
    <property type="entry name" value="S-adenosyl-L-methionine-dependent methyltransferases"/>
    <property type="match status" value="1"/>
</dbReference>
<dbReference type="PANTHER" id="PTHR13393">
    <property type="entry name" value="SAM-DEPENDENT METHYLTRANSFERASE"/>
    <property type="match status" value="1"/>
</dbReference>
<name>A0A2N8UGV1_9BASI</name>
<dbReference type="GO" id="GO:0070475">
    <property type="term" value="P:rRNA base methylation"/>
    <property type="evidence" value="ECO:0007669"/>
    <property type="project" value="TreeGrafter"/>
</dbReference>
<dbReference type="Proteomes" id="UP000239563">
    <property type="component" value="Chromosome XI"/>
</dbReference>
<evidence type="ECO:0000256" key="2">
    <source>
        <dbReference type="ARBA" id="ARBA00022679"/>
    </source>
</evidence>
<organism evidence="3 4">
    <name type="scientific">Sporisorium reilianum f. sp. reilianum</name>
    <dbReference type="NCBI Taxonomy" id="72559"/>
    <lineage>
        <taxon>Eukaryota</taxon>
        <taxon>Fungi</taxon>
        <taxon>Dikarya</taxon>
        <taxon>Basidiomycota</taxon>
        <taxon>Ustilaginomycotina</taxon>
        <taxon>Ustilaginomycetes</taxon>
        <taxon>Ustilaginales</taxon>
        <taxon>Ustilaginaceae</taxon>
        <taxon>Sporisorium</taxon>
    </lineage>
</organism>
<dbReference type="Pfam" id="PF05971">
    <property type="entry name" value="Methyltransf_10"/>
    <property type="match status" value="1"/>
</dbReference>
<evidence type="ECO:0000256" key="1">
    <source>
        <dbReference type="ARBA" id="ARBA00022603"/>
    </source>
</evidence>
<keyword evidence="1" id="KW-0489">Methyltransferase</keyword>
<dbReference type="EMBL" id="LT795064">
    <property type="protein sequence ID" value="SJX64176.1"/>
    <property type="molecule type" value="Genomic_DNA"/>
</dbReference>
<dbReference type="GO" id="GO:0005634">
    <property type="term" value="C:nucleus"/>
    <property type="evidence" value="ECO:0007669"/>
    <property type="project" value="TreeGrafter"/>
</dbReference>
<evidence type="ECO:0000313" key="3">
    <source>
        <dbReference type="EMBL" id="SJX64176.1"/>
    </source>
</evidence>
<protein>
    <recommendedName>
        <fullName evidence="5">U6 small nuclear RNA (adenine-(43)-N(6))-methyltransferase</fullName>
    </recommendedName>
</protein>
<dbReference type="AlphaFoldDB" id="A0A2N8UGV1"/>
<reference evidence="3 4" key="1">
    <citation type="submission" date="2017-02" db="EMBL/GenBank/DDBJ databases">
        <authorList>
            <person name="Peterson S.W."/>
        </authorList>
    </citation>
    <scope>NUCLEOTIDE SEQUENCE [LARGE SCALE GENOMIC DNA]</scope>
    <source>
        <strain evidence="3 4">SRS1_H2-8</strain>
    </source>
</reference>
<gene>
    <name evidence="3" type="ORF">SRS1_14831</name>
</gene>
<dbReference type="GO" id="GO:0008168">
    <property type="term" value="F:methyltransferase activity"/>
    <property type="evidence" value="ECO:0007669"/>
    <property type="project" value="UniProtKB-KW"/>
</dbReference>
<dbReference type="CDD" id="cd02440">
    <property type="entry name" value="AdoMet_MTases"/>
    <property type="match status" value="1"/>
</dbReference>
<evidence type="ECO:0008006" key="5">
    <source>
        <dbReference type="Google" id="ProtNLM"/>
    </source>
</evidence>
<dbReference type="InterPro" id="IPR029063">
    <property type="entry name" value="SAM-dependent_MTases_sf"/>
</dbReference>
<evidence type="ECO:0000313" key="4">
    <source>
        <dbReference type="Proteomes" id="UP000239563"/>
    </source>
</evidence>
<accession>A0A2N8UGV1</accession>
<sequence>MLTQDKCERTDPRLYRFKTPNFRQLAIKYPTTFSTFVKDDGGYEAKLDFHDAEAVRSLAQTLLLDDFHLDATFSPTNLCPMIPNRLAYVSFVHELLAWTLPTWHVLEHFRRRPLDAAVRGLDVGTGASAIYPILGAACFAAWRFVATDVDGASLAYAREHVVGRARGEVKQRIELVRVAEEDAFVPEGERAYDFTMCNPPFYSSQHEMDDLARIKRQPANAVCHGTPSEMITSGGEVSFVQRMIRESLTPAPKVRWWTCMLGRLSSVVTLSAELKQLAKAGKVGGWGVHELATGGGRTKRWVILWTAAAATKLRIPDRLSRDGLPSSLDKTKPVSGERRGNVLQLGSRTHKELLEHTSCILNELEGCFVYPSAYLQPDDPIQRLGERAHANGKLTGDTGTLDVILTKESWTRKARRAKLQATDPPVTALPRTLTAEHVEPLLMARISFIDKTGLVVKVSWTYGMDAVKFESFAMFLLAAVERRVAEDQQM</sequence>
<proteinExistence type="predicted"/>
<keyword evidence="2" id="KW-0808">Transferase</keyword>